<gene>
    <name evidence="10" type="ORF">HNY73_005589</name>
</gene>
<feature type="transmembrane region" description="Helical" evidence="8">
    <location>
        <begin position="159"/>
        <end position="181"/>
    </location>
</feature>
<feature type="transmembrane region" description="Helical" evidence="8">
    <location>
        <begin position="36"/>
        <end position="57"/>
    </location>
</feature>
<feature type="transmembrane region" description="Helical" evidence="8">
    <location>
        <begin position="69"/>
        <end position="93"/>
    </location>
</feature>
<feature type="transmembrane region" description="Helical" evidence="8">
    <location>
        <begin position="105"/>
        <end position="123"/>
    </location>
</feature>
<dbReference type="SUPFAM" id="SSF81321">
    <property type="entry name" value="Family A G protein-coupled receptor-like"/>
    <property type="match status" value="1"/>
</dbReference>
<feature type="transmembrane region" description="Helical" evidence="8">
    <location>
        <begin position="319"/>
        <end position="338"/>
    </location>
</feature>
<dbReference type="Pfam" id="PF00001">
    <property type="entry name" value="7tm_1"/>
    <property type="match status" value="1"/>
</dbReference>
<evidence type="ECO:0000256" key="4">
    <source>
        <dbReference type="ARBA" id="ARBA00022692"/>
    </source>
</evidence>
<comment type="caution">
    <text evidence="10">The sequence shown here is derived from an EMBL/GenBank/DDBJ whole genome shotgun (WGS) entry which is preliminary data.</text>
</comment>
<reference evidence="10" key="2">
    <citation type="submission" date="2020-06" db="EMBL/GenBank/DDBJ databases">
        <authorList>
            <person name="Sheffer M."/>
        </authorList>
    </citation>
    <scope>NUCLEOTIDE SEQUENCE</scope>
</reference>
<protein>
    <recommendedName>
        <fullName evidence="9">G-protein coupled receptors family 1 profile domain-containing protein</fullName>
    </recommendedName>
</protein>
<evidence type="ECO:0000259" key="9">
    <source>
        <dbReference type="PROSITE" id="PS50262"/>
    </source>
</evidence>
<dbReference type="GO" id="GO:0004930">
    <property type="term" value="F:G protein-coupled receptor activity"/>
    <property type="evidence" value="ECO:0007669"/>
    <property type="project" value="InterPro"/>
</dbReference>
<evidence type="ECO:0000256" key="3">
    <source>
        <dbReference type="ARBA" id="ARBA00022475"/>
    </source>
</evidence>
<keyword evidence="7" id="KW-0675">Receptor</keyword>
<reference evidence="10" key="1">
    <citation type="journal article" date="2020" name="bioRxiv">
        <title>Chromosome-level reference genome of the European wasp spider Argiope bruennichi: a resource for studies on range expansion and evolutionary adaptation.</title>
        <authorList>
            <person name="Sheffer M.M."/>
            <person name="Hoppe A."/>
            <person name="Krehenwinkel H."/>
            <person name="Uhl G."/>
            <person name="Kuss A.W."/>
            <person name="Jensen L."/>
            <person name="Jensen C."/>
            <person name="Gillespie R.G."/>
            <person name="Hoff K.J."/>
            <person name="Prost S."/>
        </authorList>
    </citation>
    <scope>NUCLEOTIDE SEQUENCE</scope>
</reference>
<evidence type="ECO:0000256" key="5">
    <source>
        <dbReference type="ARBA" id="ARBA00022989"/>
    </source>
</evidence>
<keyword evidence="11" id="KW-1185">Reference proteome</keyword>
<feature type="domain" description="G-protein coupled receptors family 1 profile" evidence="9">
    <location>
        <begin position="48"/>
        <end position="335"/>
    </location>
</feature>
<name>A0A8T0FHW1_ARGBR</name>
<proteinExistence type="inferred from homology"/>
<dbReference type="EMBL" id="JABXBU010000011">
    <property type="protein sequence ID" value="KAF8790591.1"/>
    <property type="molecule type" value="Genomic_DNA"/>
</dbReference>
<evidence type="ECO:0000313" key="11">
    <source>
        <dbReference type="Proteomes" id="UP000807504"/>
    </source>
</evidence>
<dbReference type="InterPro" id="IPR017452">
    <property type="entry name" value="GPCR_Rhodpsn_7TM"/>
</dbReference>
<feature type="transmembrane region" description="Helical" evidence="8">
    <location>
        <begin position="208"/>
        <end position="229"/>
    </location>
</feature>
<evidence type="ECO:0000256" key="2">
    <source>
        <dbReference type="ARBA" id="ARBA00010663"/>
    </source>
</evidence>
<dbReference type="PANTHER" id="PTHR24241">
    <property type="entry name" value="NEUROPEPTIDE RECEPTOR-RELATED G-PROTEIN COUPLED RECEPTOR"/>
    <property type="match status" value="1"/>
</dbReference>
<evidence type="ECO:0000256" key="1">
    <source>
        <dbReference type="ARBA" id="ARBA00004651"/>
    </source>
</evidence>
<dbReference type="AlphaFoldDB" id="A0A8T0FHW1"/>
<comment type="similarity">
    <text evidence="2">Belongs to the G-protein coupled receptor 1 family.</text>
</comment>
<feature type="transmembrane region" description="Helical" evidence="8">
    <location>
        <begin position="286"/>
        <end position="307"/>
    </location>
</feature>
<comment type="subcellular location">
    <subcellularLocation>
        <location evidence="1">Cell membrane</location>
        <topology evidence="1">Multi-pass membrane protein</topology>
    </subcellularLocation>
</comment>
<evidence type="ECO:0000256" key="7">
    <source>
        <dbReference type="ARBA" id="ARBA00023170"/>
    </source>
</evidence>
<evidence type="ECO:0000256" key="6">
    <source>
        <dbReference type="ARBA" id="ARBA00023136"/>
    </source>
</evidence>
<dbReference type="PRINTS" id="PR00237">
    <property type="entry name" value="GPCRRHODOPSN"/>
</dbReference>
<keyword evidence="4 8" id="KW-0812">Transmembrane</keyword>
<dbReference type="InterPro" id="IPR000276">
    <property type="entry name" value="GPCR_Rhodpsn"/>
</dbReference>
<sequence>MAGTLSVVRFGNVPNASHLINISAPICHPALTTESVVLFTFGAIGMAANLFLMCLIATRKSLRRWSQGLLFHQGLVDFLRAALLIPLGISVFLCQRMPRCSVVETIFLLLVTVSTINMLTSVINDAPLVPEQIELNNGDTDALYGNSENHRGVHDSPQCIIFGIFIIWFASLTINLGPTFLSGALSSAREGVTSIDACPMVYAPVRHYVLNVLWVSVNVMCIILTIIHLRKLYKDLTKSNLEAMRIAGLVSNMLTVRCEAGLSEAEHIQNHIDRLEKEGISRVKMFVVLVAAYLIFWGPLFVIIVIQPGISGPTFAYELALHLAFAHTFVNPILITVLHKQMKKESGHVCCCYCLSCLEERASSSFGPSPATGRMNTSYLEEIEANTLNNRPAIRRHAEYREAIEFNSVIIEPPVVRHPNYREHSV</sequence>
<accession>A0A8T0FHW1</accession>
<organism evidence="10 11">
    <name type="scientific">Argiope bruennichi</name>
    <name type="common">Wasp spider</name>
    <name type="synonym">Aranea bruennichi</name>
    <dbReference type="NCBI Taxonomy" id="94029"/>
    <lineage>
        <taxon>Eukaryota</taxon>
        <taxon>Metazoa</taxon>
        <taxon>Ecdysozoa</taxon>
        <taxon>Arthropoda</taxon>
        <taxon>Chelicerata</taxon>
        <taxon>Arachnida</taxon>
        <taxon>Araneae</taxon>
        <taxon>Araneomorphae</taxon>
        <taxon>Entelegynae</taxon>
        <taxon>Araneoidea</taxon>
        <taxon>Araneidae</taxon>
        <taxon>Argiope</taxon>
    </lineage>
</organism>
<dbReference type="Gene3D" id="1.20.1070.10">
    <property type="entry name" value="Rhodopsin 7-helix transmembrane proteins"/>
    <property type="match status" value="1"/>
</dbReference>
<dbReference type="GO" id="GO:0005886">
    <property type="term" value="C:plasma membrane"/>
    <property type="evidence" value="ECO:0007669"/>
    <property type="project" value="UniProtKB-SubCell"/>
</dbReference>
<keyword evidence="3" id="KW-1003">Cell membrane</keyword>
<evidence type="ECO:0000313" key="10">
    <source>
        <dbReference type="EMBL" id="KAF8790591.1"/>
    </source>
</evidence>
<dbReference type="CDD" id="cd00637">
    <property type="entry name" value="7tm_classA_rhodopsin-like"/>
    <property type="match status" value="1"/>
</dbReference>
<evidence type="ECO:0000256" key="8">
    <source>
        <dbReference type="SAM" id="Phobius"/>
    </source>
</evidence>
<dbReference type="Proteomes" id="UP000807504">
    <property type="component" value="Unassembled WGS sequence"/>
</dbReference>
<dbReference type="PROSITE" id="PS50262">
    <property type="entry name" value="G_PROTEIN_RECEP_F1_2"/>
    <property type="match status" value="1"/>
</dbReference>
<keyword evidence="6 8" id="KW-0472">Membrane</keyword>
<keyword evidence="5 8" id="KW-1133">Transmembrane helix</keyword>